<keyword evidence="1" id="KW-0544">Nucleosome core</keyword>
<evidence type="ECO:0000256" key="1">
    <source>
        <dbReference type="RuleBase" id="RU003767"/>
    </source>
</evidence>
<dbReference type="SUPFAM" id="SSF47113">
    <property type="entry name" value="Histone-fold"/>
    <property type="match status" value="1"/>
</dbReference>
<dbReference type="InParanoid" id="A0A2R6PBA2"/>
<dbReference type="InterPro" id="IPR009072">
    <property type="entry name" value="Histone-fold"/>
</dbReference>
<gene>
    <name evidence="4" type="ORF">CEY00_Acc31295</name>
</gene>
<reference evidence="4 5" key="1">
    <citation type="submission" date="2017-07" db="EMBL/GenBank/DDBJ databases">
        <title>An improved, manually edited Actinidia chinensis var. chinensis (kiwifruit) genome highlights the challenges associated with draft genomes and gene prediction in plants.</title>
        <authorList>
            <person name="Pilkington S."/>
            <person name="Crowhurst R."/>
            <person name="Hilario E."/>
            <person name="Nardozza S."/>
            <person name="Fraser L."/>
            <person name="Peng Y."/>
            <person name="Gunaseelan K."/>
            <person name="Simpson R."/>
            <person name="Tahir J."/>
            <person name="Deroles S."/>
            <person name="Templeton K."/>
            <person name="Luo Z."/>
            <person name="Davy M."/>
            <person name="Cheng C."/>
            <person name="Mcneilage M."/>
            <person name="Scaglione D."/>
            <person name="Liu Y."/>
            <person name="Zhang Q."/>
            <person name="Datson P."/>
            <person name="De Silva N."/>
            <person name="Gardiner S."/>
            <person name="Bassett H."/>
            <person name="Chagne D."/>
            <person name="Mccallum J."/>
            <person name="Dzierzon H."/>
            <person name="Deng C."/>
            <person name="Wang Y.-Y."/>
            <person name="Barron N."/>
            <person name="Manako K."/>
            <person name="Bowen J."/>
            <person name="Foster T."/>
            <person name="Erridge Z."/>
            <person name="Tiffin H."/>
            <person name="Waite C."/>
            <person name="Davies K."/>
            <person name="Grierson E."/>
            <person name="Laing W."/>
            <person name="Kirk R."/>
            <person name="Chen X."/>
            <person name="Wood M."/>
            <person name="Montefiori M."/>
            <person name="Brummell D."/>
            <person name="Schwinn K."/>
            <person name="Catanach A."/>
            <person name="Fullerton C."/>
            <person name="Li D."/>
            <person name="Meiyalaghan S."/>
            <person name="Nieuwenhuizen N."/>
            <person name="Read N."/>
            <person name="Prakash R."/>
            <person name="Hunter D."/>
            <person name="Zhang H."/>
            <person name="Mckenzie M."/>
            <person name="Knabel M."/>
            <person name="Harris A."/>
            <person name="Allan A."/>
            <person name="Chen A."/>
            <person name="Janssen B."/>
            <person name="Plunkett B."/>
            <person name="Dwamena C."/>
            <person name="Voogd C."/>
            <person name="Leif D."/>
            <person name="Lafferty D."/>
            <person name="Souleyre E."/>
            <person name="Varkonyi-Gasic E."/>
            <person name="Gambi F."/>
            <person name="Hanley J."/>
            <person name="Yao J.-L."/>
            <person name="Cheung J."/>
            <person name="David K."/>
            <person name="Warren B."/>
            <person name="Marsh K."/>
            <person name="Snowden K."/>
            <person name="Lin-Wang K."/>
            <person name="Brian L."/>
            <person name="Martinez-Sanchez M."/>
            <person name="Wang M."/>
            <person name="Ileperuma N."/>
            <person name="Macnee N."/>
            <person name="Campin R."/>
            <person name="Mcatee P."/>
            <person name="Drummond R."/>
            <person name="Espley R."/>
            <person name="Ireland H."/>
            <person name="Wu R."/>
            <person name="Atkinson R."/>
            <person name="Karunairetnam S."/>
            <person name="Bulley S."/>
            <person name="Chunkath S."/>
            <person name="Hanley Z."/>
            <person name="Storey R."/>
            <person name="Thrimawithana A."/>
            <person name="Thomson S."/>
            <person name="David C."/>
            <person name="Testolin R."/>
        </authorList>
    </citation>
    <scope>NUCLEOTIDE SEQUENCE [LARGE SCALE GENOMIC DNA]</scope>
    <source>
        <strain evidence="5">cv. Red5</strain>
        <tissue evidence="4">Young leaf</tissue>
    </source>
</reference>
<dbReference type="OMA" id="WLPNIQA"/>
<feature type="compositionally biased region" description="Basic residues" evidence="2">
    <location>
        <begin position="74"/>
        <end position="83"/>
    </location>
</feature>
<feature type="non-terminal residue" evidence="4">
    <location>
        <position position="1"/>
    </location>
</feature>
<comment type="subunit">
    <text evidence="1">The nucleosome is a histone octamer containing two molecules each of H2A, H2B, H3 and H4 assembled in one H3-H4 heterotetramer and two H2A-H2B heterodimers. The octamer wraps approximately 147 bp of DNA.</text>
</comment>
<dbReference type="GO" id="GO:0000786">
    <property type="term" value="C:nucleosome"/>
    <property type="evidence" value="ECO:0007669"/>
    <property type="project" value="UniProtKB-KW"/>
</dbReference>
<comment type="subcellular location">
    <subcellularLocation>
        <location evidence="1">Nucleus</location>
    </subcellularLocation>
</comment>
<dbReference type="SMART" id="SM00414">
    <property type="entry name" value="H2A"/>
    <property type="match status" value="1"/>
</dbReference>
<name>A0A2R6PBA2_ACTCC</name>
<dbReference type="InterPro" id="IPR032454">
    <property type="entry name" value="Histone_H2A_C"/>
</dbReference>
<evidence type="ECO:0000256" key="2">
    <source>
        <dbReference type="SAM" id="MobiDB-lite"/>
    </source>
</evidence>
<comment type="caution">
    <text evidence="4">The sequence shown here is derived from an EMBL/GenBank/DDBJ whole genome shotgun (WGS) entry which is preliminary data.</text>
</comment>
<accession>A0A2R6PBA2</accession>
<organism evidence="4 5">
    <name type="scientific">Actinidia chinensis var. chinensis</name>
    <name type="common">Chinese soft-hair kiwi</name>
    <dbReference type="NCBI Taxonomy" id="1590841"/>
    <lineage>
        <taxon>Eukaryota</taxon>
        <taxon>Viridiplantae</taxon>
        <taxon>Streptophyta</taxon>
        <taxon>Embryophyta</taxon>
        <taxon>Tracheophyta</taxon>
        <taxon>Spermatophyta</taxon>
        <taxon>Magnoliopsida</taxon>
        <taxon>eudicotyledons</taxon>
        <taxon>Gunneridae</taxon>
        <taxon>Pentapetalae</taxon>
        <taxon>asterids</taxon>
        <taxon>Ericales</taxon>
        <taxon>Actinidiaceae</taxon>
        <taxon>Actinidia</taxon>
    </lineage>
</organism>
<keyword evidence="5" id="KW-1185">Reference proteome</keyword>
<keyword evidence="1" id="KW-0238">DNA-binding</keyword>
<feature type="domain" description="Histone H2A C-terminal" evidence="3">
    <location>
        <begin position="32"/>
        <end position="63"/>
    </location>
</feature>
<keyword evidence="1" id="KW-0158">Chromosome</keyword>
<dbReference type="OrthoDB" id="9421954at2759"/>
<dbReference type="Gene3D" id="1.10.20.10">
    <property type="entry name" value="Histone, subunit A"/>
    <property type="match status" value="1"/>
</dbReference>
<dbReference type="PANTHER" id="PTHR23430">
    <property type="entry name" value="HISTONE H2A"/>
    <property type="match status" value="1"/>
</dbReference>
<dbReference type="Pfam" id="PF16211">
    <property type="entry name" value="Histone_H2A_C"/>
    <property type="match status" value="1"/>
</dbReference>
<keyword evidence="1" id="KW-0539">Nucleus</keyword>
<dbReference type="GO" id="GO:0005634">
    <property type="term" value="C:nucleus"/>
    <property type="evidence" value="ECO:0007669"/>
    <property type="project" value="UniProtKB-SubCell"/>
</dbReference>
<dbReference type="InterPro" id="IPR002119">
    <property type="entry name" value="Histone_H2A"/>
</dbReference>
<feature type="compositionally biased region" description="Basic and acidic residues" evidence="2">
    <location>
        <begin position="57"/>
        <end position="69"/>
    </location>
</feature>
<sequence>VLELAGNVTRDNKKNIIIPRHVLLAIRNEEKLGKMLAGMTIAHGRVLPNISPVLFPKKTDKAATKEPKSSSKPKATKSPKKAV</sequence>
<protein>
    <recommendedName>
        <fullName evidence="1">Histone H2A</fullName>
    </recommendedName>
</protein>
<dbReference type="GO" id="GO:0030527">
    <property type="term" value="F:structural constituent of chromatin"/>
    <property type="evidence" value="ECO:0007669"/>
    <property type="project" value="InterPro"/>
</dbReference>
<dbReference type="GO" id="GO:0046982">
    <property type="term" value="F:protein heterodimerization activity"/>
    <property type="evidence" value="ECO:0007669"/>
    <property type="project" value="InterPro"/>
</dbReference>
<evidence type="ECO:0000313" key="5">
    <source>
        <dbReference type="Proteomes" id="UP000241394"/>
    </source>
</evidence>
<evidence type="ECO:0000259" key="3">
    <source>
        <dbReference type="Pfam" id="PF16211"/>
    </source>
</evidence>
<proteinExistence type="inferred from homology"/>
<dbReference type="Proteomes" id="UP000241394">
    <property type="component" value="Chromosome LG27"/>
</dbReference>
<evidence type="ECO:0000313" key="4">
    <source>
        <dbReference type="EMBL" id="PSR88266.1"/>
    </source>
</evidence>
<dbReference type="AlphaFoldDB" id="A0A2R6PBA2"/>
<dbReference type="PRINTS" id="PR00620">
    <property type="entry name" value="HISTONEH2A"/>
</dbReference>
<dbReference type="EMBL" id="NKQK01000027">
    <property type="protein sequence ID" value="PSR88266.1"/>
    <property type="molecule type" value="Genomic_DNA"/>
</dbReference>
<dbReference type="GO" id="GO:0003677">
    <property type="term" value="F:DNA binding"/>
    <property type="evidence" value="ECO:0007669"/>
    <property type="project" value="UniProtKB-KW"/>
</dbReference>
<feature type="region of interest" description="Disordered" evidence="2">
    <location>
        <begin position="56"/>
        <end position="83"/>
    </location>
</feature>
<dbReference type="Gramene" id="PSR88266">
    <property type="protein sequence ID" value="PSR88266"/>
    <property type="gene ID" value="CEY00_Acc31295"/>
</dbReference>
<dbReference type="STRING" id="1590841.A0A2R6PBA2"/>
<comment type="similarity">
    <text evidence="1">Belongs to the histone H2A family.</text>
</comment>
<reference evidence="5" key="2">
    <citation type="journal article" date="2018" name="BMC Genomics">
        <title>A manually annotated Actinidia chinensis var. chinensis (kiwifruit) genome highlights the challenges associated with draft genomes and gene prediction in plants.</title>
        <authorList>
            <person name="Pilkington S.M."/>
            <person name="Crowhurst R."/>
            <person name="Hilario E."/>
            <person name="Nardozza S."/>
            <person name="Fraser L."/>
            <person name="Peng Y."/>
            <person name="Gunaseelan K."/>
            <person name="Simpson R."/>
            <person name="Tahir J."/>
            <person name="Deroles S.C."/>
            <person name="Templeton K."/>
            <person name="Luo Z."/>
            <person name="Davy M."/>
            <person name="Cheng C."/>
            <person name="McNeilage M."/>
            <person name="Scaglione D."/>
            <person name="Liu Y."/>
            <person name="Zhang Q."/>
            <person name="Datson P."/>
            <person name="De Silva N."/>
            <person name="Gardiner S.E."/>
            <person name="Bassett H."/>
            <person name="Chagne D."/>
            <person name="McCallum J."/>
            <person name="Dzierzon H."/>
            <person name="Deng C."/>
            <person name="Wang Y.Y."/>
            <person name="Barron L."/>
            <person name="Manako K."/>
            <person name="Bowen J."/>
            <person name="Foster T.M."/>
            <person name="Erridge Z.A."/>
            <person name="Tiffin H."/>
            <person name="Waite C.N."/>
            <person name="Davies K.M."/>
            <person name="Grierson E.P."/>
            <person name="Laing W.A."/>
            <person name="Kirk R."/>
            <person name="Chen X."/>
            <person name="Wood M."/>
            <person name="Montefiori M."/>
            <person name="Brummell D.A."/>
            <person name="Schwinn K.E."/>
            <person name="Catanach A."/>
            <person name="Fullerton C."/>
            <person name="Li D."/>
            <person name="Meiyalaghan S."/>
            <person name="Nieuwenhuizen N."/>
            <person name="Read N."/>
            <person name="Prakash R."/>
            <person name="Hunter D."/>
            <person name="Zhang H."/>
            <person name="McKenzie M."/>
            <person name="Knabel M."/>
            <person name="Harris A."/>
            <person name="Allan A.C."/>
            <person name="Gleave A."/>
            <person name="Chen A."/>
            <person name="Janssen B.J."/>
            <person name="Plunkett B."/>
            <person name="Ampomah-Dwamena C."/>
            <person name="Voogd C."/>
            <person name="Leif D."/>
            <person name="Lafferty D."/>
            <person name="Souleyre E.J.F."/>
            <person name="Varkonyi-Gasic E."/>
            <person name="Gambi F."/>
            <person name="Hanley J."/>
            <person name="Yao J.L."/>
            <person name="Cheung J."/>
            <person name="David K.M."/>
            <person name="Warren B."/>
            <person name="Marsh K."/>
            <person name="Snowden K.C."/>
            <person name="Lin-Wang K."/>
            <person name="Brian L."/>
            <person name="Martinez-Sanchez M."/>
            <person name="Wang M."/>
            <person name="Ileperuma N."/>
            <person name="Macnee N."/>
            <person name="Campin R."/>
            <person name="McAtee P."/>
            <person name="Drummond R.S.M."/>
            <person name="Espley R.V."/>
            <person name="Ireland H.S."/>
            <person name="Wu R."/>
            <person name="Atkinson R.G."/>
            <person name="Karunairetnam S."/>
            <person name="Bulley S."/>
            <person name="Chunkath S."/>
            <person name="Hanley Z."/>
            <person name="Storey R."/>
            <person name="Thrimawithana A.H."/>
            <person name="Thomson S."/>
            <person name="David C."/>
            <person name="Testolin R."/>
            <person name="Huang H."/>
            <person name="Hellens R.P."/>
            <person name="Schaffer R.J."/>
        </authorList>
    </citation>
    <scope>NUCLEOTIDE SEQUENCE [LARGE SCALE GENOMIC DNA]</scope>
    <source>
        <strain evidence="5">cv. Red5</strain>
    </source>
</reference>